<accession>A0A437PS39</accession>
<dbReference type="SUPFAM" id="SSF50969">
    <property type="entry name" value="YVTN repeat-like/Quinoprotein amine dehydrogenase"/>
    <property type="match status" value="1"/>
</dbReference>
<keyword evidence="2" id="KW-1185">Reference proteome</keyword>
<proteinExistence type="predicted"/>
<dbReference type="InterPro" id="IPR011044">
    <property type="entry name" value="Quino_amine_DH_bsu"/>
</dbReference>
<dbReference type="InterPro" id="IPR015943">
    <property type="entry name" value="WD40/YVTN_repeat-like_dom_sf"/>
</dbReference>
<protein>
    <submittedName>
        <fullName evidence="1">Uncharacterized protein</fullName>
    </submittedName>
</protein>
<comment type="caution">
    <text evidence="1">The sequence shown here is derived from an EMBL/GenBank/DDBJ whole genome shotgun (WGS) entry which is preliminary data.</text>
</comment>
<evidence type="ECO:0000313" key="1">
    <source>
        <dbReference type="EMBL" id="RVU25071.1"/>
    </source>
</evidence>
<organism evidence="1 2">
    <name type="scientific">Sandaracinomonas limnophila</name>
    <dbReference type="NCBI Taxonomy" id="1862386"/>
    <lineage>
        <taxon>Bacteria</taxon>
        <taxon>Pseudomonadati</taxon>
        <taxon>Bacteroidota</taxon>
        <taxon>Cytophagia</taxon>
        <taxon>Cytophagales</taxon>
        <taxon>Flectobacillaceae</taxon>
        <taxon>Sandaracinomonas</taxon>
    </lineage>
</organism>
<evidence type="ECO:0000313" key="2">
    <source>
        <dbReference type="Proteomes" id="UP000282832"/>
    </source>
</evidence>
<dbReference type="Gene3D" id="2.130.10.10">
    <property type="entry name" value="YVTN repeat-like/Quinoprotein amine dehydrogenase"/>
    <property type="match status" value="1"/>
</dbReference>
<gene>
    <name evidence="1" type="ORF">EOJ36_08685</name>
</gene>
<name>A0A437PS39_9BACT</name>
<dbReference type="OrthoDB" id="9765926at2"/>
<dbReference type="AlphaFoldDB" id="A0A437PS39"/>
<sequence>MVKILFICRPKPSNLRLIFLKSIICSNLEYNFSILNCLRMTKFTFFLLGFLLVVGSVSGQSIVYRNNCLDACNSKTNTVLEVKSITPFSTGTTFTWTINSQAYAPQTNISSLKHEFTSKGTFNASVVINSSGAITVLNTLVYIGGISSEIYLNDNQADTLKELCSGTSPNTVTLAVPSAYNNTNHSFRWFPNGESLSQITVEKEGCYSVKIFENGDLSNCYIEAKSKVKICGSYPNKPLVPTGIGGSSPLNCVNCPQWDLGNNVKVIFPTDGRPPYSATGPYIAPSNVAYYSINNKGANYLIGGLNSNGKVIYDNQNNKIGEVIDGDINMSNGVSIIPKKNCKGCNSIYYLITTSIVGGENKLFFHTIDLSLNNGHGGLLNQPQYDNLLLNYAVSQKISVIATSKGYELYALSENSEKLINFSIDETGISKESITTINSPIVGAELGNMNVSKDNSKIAIALPPGKVKVMDVGNNSTIIDIPISGGEVNGVCFSPDARLLYVSVNKPMGGSDVLQFLLDTTNVIASNKHVMSTPGKIGAIQLDPARGTKLYASRNGEKHFFSIDKPNTRIYNAGSATTAGLNYFDPLILPVGLGLGLPNNVTSNNQDGGPPSLSMECKGLSYSFKMDKDLCEKNKNTSVKWELYYFGKNYVKMLKDVLNNNGQKEVNNAAAISMTTLGSSIIDINSTSNYDFNLDPTKSGYYVLVAKVTNNCVTDYVLDAQVFFIQILRPFKLKNQIDIIRSANFGNSPSCNFPNYTITPIPVLSAATSVPTVPPNDLLVPGDFPISYNWSNNTTTPSLTIPFPSGAGNYTLEIKDPATGCSDKSSTLVKFYTENDLPPQNNWNICMDDPFPLKKLDIFPNAQNLSFAWTITQPGNIVNPIPSDHPTNFIKNFIDIDRDGRYNVVITDNDSCRLVREFVVDDKCNAKVIAPTVFRPNLNGVKPATFYPQWNWPTKDFLDKPTYIPNTFRTYNRNRTIIKSFKVFNRWGILLYQKDYDPVEFVKSTFEMELPSNGWDGTYQGKLVPQDTYAWVIEYESLDFPQKGLMTENGAVLVVY</sequence>
<dbReference type="SUPFAM" id="SSF63829">
    <property type="entry name" value="Calcium-dependent phosphotriesterase"/>
    <property type="match status" value="1"/>
</dbReference>
<dbReference type="EMBL" id="SACY01000003">
    <property type="protein sequence ID" value="RVU25071.1"/>
    <property type="molecule type" value="Genomic_DNA"/>
</dbReference>
<reference evidence="1 2" key="1">
    <citation type="submission" date="2019-01" db="EMBL/GenBank/DDBJ databases">
        <authorList>
            <person name="Chen W.-M."/>
        </authorList>
    </citation>
    <scope>NUCLEOTIDE SEQUENCE [LARGE SCALE GENOMIC DNA]</scope>
    <source>
        <strain evidence="1 2">FSY-15</strain>
    </source>
</reference>
<dbReference type="Proteomes" id="UP000282832">
    <property type="component" value="Unassembled WGS sequence"/>
</dbReference>